<protein>
    <recommendedName>
        <fullName evidence="2">Restriction endonuclease type IV Mrr domain-containing protein</fullName>
    </recommendedName>
</protein>
<dbReference type="Gene3D" id="3.40.1350.10">
    <property type="match status" value="1"/>
</dbReference>
<keyword evidence="4" id="KW-1185">Reference proteome</keyword>
<comment type="caution">
    <text evidence="3">The sequence shown here is derived from an EMBL/GenBank/DDBJ whole genome shotgun (WGS) entry which is preliminary data.</text>
</comment>
<accession>A0ABQ3XR79</accession>
<dbReference type="InterPro" id="IPR007560">
    <property type="entry name" value="Restrct_endonuc_IV_Mrr"/>
</dbReference>
<dbReference type="Proteomes" id="UP000612282">
    <property type="component" value="Unassembled WGS sequence"/>
</dbReference>
<keyword evidence="1" id="KW-1133">Transmembrane helix</keyword>
<organism evidence="3 4">
    <name type="scientific">Actinoplanes couchii</name>
    <dbReference type="NCBI Taxonomy" id="403638"/>
    <lineage>
        <taxon>Bacteria</taxon>
        <taxon>Bacillati</taxon>
        <taxon>Actinomycetota</taxon>
        <taxon>Actinomycetes</taxon>
        <taxon>Micromonosporales</taxon>
        <taxon>Micromonosporaceae</taxon>
        <taxon>Actinoplanes</taxon>
    </lineage>
</organism>
<dbReference type="RefSeq" id="WP_203808574.1">
    <property type="nucleotide sequence ID" value="NZ_BAAAQE010000047.1"/>
</dbReference>
<sequence>MSSENTKRPWSHPVSNNVLLAAVVVGALGSAAGAPPIAIVLWGWAFFAWRKRKKEEQAALGGTPVVGTPLVPDDRQPFADDARSAWAYRRYLGGLASDPVSPILADRILATLQPGDHVELMVDAVTGPGWQIDPILKKTRPAGGGDIALRTLRGWIVADRKTARITVAPGPLATGRAVRTSDQTTWPVSGLAMELVAPGRPKFTLKVFLDRLDTTGLDILEDGAAAHIRRLPETPEVPSPPDPETMTNFAPVLPTGMPTDWKAAEEIARAHMSEIGFPDARLTGAGRDGGIDVISELGVAQVKMQAQPVSSGPVQQLRGSRPDVVHHLFYSTSGYTGDARKAADRSQVGLFTIAPSGAVSPVNAMARGLVRTGGLRSGVPLEGPDLQEWAQELCDRVMTAINSTDAKRAAHQERYPGQWKRVAGYQLQALKNLEAAPDTFDSTRAAVIFYHHNELLAAVYFRELGIAYPGGAGDKVPDALEDFYG</sequence>
<proteinExistence type="predicted"/>
<evidence type="ECO:0000313" key="3">
    <source>
        <dbReference type="EMBL" id="GID61017.1"/>
    </source>
</evidence>
<evidence type="ECO:0000259" key="2">
    <source>
        <dbReference type="Pfam" id="PF04471"/>
    </source>
</evidence>
<name>A0ABQ3XR79_9ACTN</name>
<keyword evidence="1" id="KW-0812">Transmembrane</keyword>
<keyword evidence="1" id="KW-0472">Membrane</keyword>
<dbReference type="InterPro" id="IPR011335">
    <property type="entry name" value="Restrct_endonuc-II-like"/>
</dbReference>
<dbReference type="SUPFAM" id="SSF52980">
    <property type="entry name" value="Restriction endonuclease-like"/>
    <property type="match status" value="1"/>
</dbReference>
<feature type="transmembrane region" description="Helical" evidence="1">
    <location>
        <begin position="20"/>
        <end position="47"/>
    </location>
</feature>
<dbReference type="EMBL" id="BOMG01000117">
    <property type="protein sequence ID" value="GID61017.1"/>
    <property type="molecule type" value="Genomic_DNA"/>
</dbReference>
<dbReference type="InterPro" id="IPR011856">
    <property type="entry name" value="tRNA_endonuc-like_dom_sf"/>
</dbReference>
<reference evidence="3 4" key="1">
    <citation type="submission" date="2021-01" db="EMBL/GenBank/DDBJ databases">
        <title>Whole genome shotgun sequence of Actinoplanes couchii NBRC 106145.</title>
        <authorList>
            <person name="Komaki H."/>
            <person name="Tamura T."/>
        </authorList>
    </citation>
    <scope>NUCLEOTIDE SEQUENCE [LARGE SCALE GENOMIC DNA]</scope>
    <source>
        <strain evidence="3 4">NBRC 106145</strain>
    </source>
</reference>
<feature type="domain" description="Restriction endonuclease type IV Mrr" evidence="2">
    <location>
        <begin position="260"/>
        <end position="351"/>
    </location>
</feature>
<evidence type="ECO:0000313" key="4">
    <source>
        <dbReference type="Proteomes" id="UP000612282"/>
    </source>
</evidence>
<evidence type="ECO:0000256" key="1">
    <source>
        <dbReference type="SAM" id="Phobius"/>
    </source>
</evidence>
<gene>
    <name evidence="3" type="ORF">Aco03nite_094210</name>
</gene>
<dbReference type="Pfam" id="PF04471">
    <property type="entry name" value="Mrr_cat"/>
    <property type="match status" value="1"/>
</dbReference>